<comment type="caution">
    <text evidence="1">The sequence shown here is derived from an EMBL/GenBank/DDBJ whole genome shotgun (WGS) entry which is preliminary data.</text>
</comment>
<protein>
    <submittedName>
        <fullName evidence="1">Uncharacterized protein</fullName>
    </submittedName>
</protein>
<dbReference type="GeneID" id="301126342"/>
<accession>A0A165XLA9</accession>
<evidence type="ECO:0000313" key="1">
    <source>
        <dbReference type="EMBL" id="KZN96154.1"/>
    </source>
</evidence>
<keyword evidence="2" id="KW-1185">Reference proteome</keyword>
<organism evidence="1 2">
    <name type="scientific">Aeribacillus pallidus</name>
    <dbReference type="NCBI Taxonomy" id="33936"/>
    <lineage>
        <taxon>Bacteria</taxon>
        <taxon>Bacillati</taxon>
        <taxon>Bacillota</taxon>
        <taxon>Bacilli</taxon>
        <taxon>Bacillales</taxon>
        <taxon>Bacillaceae</taxon>
        <taxon>Aeribacillus</taxon>
    </lineage>
</organism>
<evidence type="ECO:0000313" key="2">
    <source>
        <dbReference type="Proteomes" id="UP000076476"/>
    </source>
</evidence>
<accession>A0A164B6Z6</accession>
<reference evidence="1 2" key="1">
    <citation type="submission" date="2016-04" db="EMBL/GenBank/DDBJ databases">
        <title>Draft genome sequence of Aeribacillus pallidus 8m3 from petroleum reservoir.</title>
        <authorList>
            <person name="Poltaraus A.B."/>
            <person name="Nazina T.N."/>
            <person name="Tourova T.P."/>
            <person name="Malakho S.M."/>
            <person name="Korshunova A.V."/>
            <person name="Sokolova D.S."/>
        </authorList>
    </citation>
    <scope>NUCLEOTIDE SEQUENCE [LARGE SCALE GENOMIC DNA]</scope>
    <source>
        <strain evidence="1 2">8m3</strain>
    </source>
</reference>
<proteinExistence type="predicted"/>
<dbReference type="Proteomes" id="UP000076476">
    <property type="component" value="Unassembled WGS sequence"/>
</dbReference>
<dbReference type="RefSeq" id="WP_063388204.1">
    <property type="nucleotide sequence ID" value="NZ_LVHY01000043.1"/>
</dbReference>
<dbReference type="EMBL" id="LWBR01000025">
    <property type="protein sequence ID" value="KZN96154.1"/>
    <property type="molecule type" value="Genomic_DNA"/>
</dbReference>
<sequence length="61" mass="6760">MKIDNMVISQFLIGFSLLLICLTTEQSNDILQKCSLFIGILSIVSGSVWAFVNGKRNKDPV</sequence>
<name>A0A164B6Z6_9BACI</name>
<dbReference type="AlphaFoldDB" id="A0A164B6Z6"/>
<gene>
    <name evidence="1" type="ORF">AZI98_10280</name>
</gene>